<protein>
    <submittedName>
        <fullName evidence="1">Uncharacterized protein</fullName>
    </submittedName>
</protein>
<dbReference type="EMBL" id="CAMAPF010001176">
    <property type="protein sequence ID" value="CAH9148459.1"/>
    <property type="molecule type" value="Genomic_DNA"/>
</dbReference>
<accession>A0AAV0GLV3</accession>
<name>A0AAV0GLV3_9ASTE</name>
<evidence type="ECO:0000313" key="2">
    <source>
        <dbReference type="Proteomes" id="UP001152523"/>
    </source>
</evidence>
<gene>
    <name evidence="1" type="ORF">CEPIT_LOCUS44527</name>
</gene>
<organism evidence="1 2">
    <name type="scientific">Cuscuta epithymum</name>
    <dbReference type="NCBI Taxonomy" id="186058"/>
    <lineage>
        <taxon>Eukaryota</taxon>
        <taxon>Viridiplantae</taxon>
        <taxon>Streptophyta</taxon>
        <taxon>Embryophyta</taxon>
        <taxon>Tracheophyta</taxon>
        <taxon>Spermatophyta</taxon>
        <taxon>Magnoliopsida</taxon>
        <taxon>eudicotyledons</taxon>
        <taxon>Gunneridae</taxon>
        <taxon>Pentapetalae</taxon>
        <taxon>asterids</taxon>
        <taxon>lamiids</taxon>
        <taxon>Solanales</taxon>
        <taxon>Convolvulaceae</taxon>
        <taxon>Cuscuteae</taxon>
        <taxon>Cuscuta</taxon>
        <taxon>Cuscuta subgen. Cuscuta</taxon>
    </lineage>
</organism>
<comment type="caution">
    <text evidence="1">The sequence shown here is derived from an EMBL/GenBank/DDBJ whole genome shotgun (WGS) entry which is preliminary data.</text>
</comment>
<proteinExistence type="predicted"/>
<keyword evidence="2" id="KW-1185">Reference proteome</keyword>
<sequence length="124" mass="14571">MLYEQPQVHDKLRPLVNINLLKHFKHFQQLRHEVTSRHKCQRPPPVPQNDVLLHHNREKEGEVKNINNGMVQSFRPLLATFEVTYAGKDKCWTNEATKEHVPNQVARFVILEMAVFETQGQQPK</sequence>
<evidence type="ECO:0000313" key="1">
    <source>
        <dbReference type="EMBL" id="CAH9148459.1"/>
    </source>
</evidence>
<dbReference type="AlphaFoldDB" id="A0AAV0GLV3"/>
<dbReference type="Proteomes" id="UP001152523">
    <property type="component" value="Unassembled WGS sequence"/>
</dbReference>
<reference evidence="1" key="1">
    <citation type="submission" date="2022-07" db="EMBL/GenBank/DDBJ databases">
        <authorList>
            <person name="Macas J."/>
            <person name="Novak P."/>
            <person name="Neumann P."/>
        </authorList>
    </citation>
    <scope>NUCLEOTIDE SEQUENCE</scope>
</reference>